<protein>
    <recommendedName>
        <fullName evidence="4">Secreted protein</fullName>
    </recommendedName>
</protein>
<gene>
    <name evidence="2" type="ORF">HJG52_17620</name>
</gene>
<organism evidence="2 3">
    <name type="scientific">Knoellia koreensis</name>
    <dbReference type="NCBI Taxonomy" id="2730921"/>
    <lineage>
        <taxon>Bacteria</taxon>
        <taxon>Bacillati</taxon>
        <taxon>Actinomycetota</taxon>
        <taxon>Actinomycetes</taxon>
        <taxon>Micrococcales</taxon>
        <taxon>Intrasporangiaceae</taxon>
        <taxon>Knoellia</taxon>
    </lineage>
</organism>
<dbReference type="Proteomes" id="UP000588586">
    <property type="component" value="Unassembled WGS sequence"/>
</dbReference>
<feature type="region of interest" description="Disordered" evidence="1">
    <location>
        <begin position="35"/>
        <end position="65"/>
    </location>
</feature>
<evidence type="ECO:0008006" key="4">
    <source>
        <dbReference type="Google" id="ProtNLM"/>
    </source>
</evidence>
<dbReference type="AlphaFoldDB" id="A0A849HD42"/>
<sequence length="338" mass="34645">MTTPLKVGGFVATLAAVFALAIGIGRVAGPTDAAAQPAHAERSSGKTAGMNHGADGMSRDGGGAAPTIASLPGGLMVSDSGYTFDLAEPALSAGRSTPVSFRVLGPDGEPVTDYTQTHDKELHFIAVRRDLSGFQHLHPTKGANGQWSTTVDLSPGTWRFFADFAPAKVGRPITLGVDAAVPGTFTPSPLPHPSRASTVGDYAVTLDGALVPGQSSKLTLTVAKGGNPVTDLQPYLAAYGHLVALRAGDLAYLHVHPDGEPGDGRTKAGPQITFHAEVPSTGDYRLFLDFKHDGMVHTAEFTQSATGTPSAGDATTPAPSVDSTSPSPSSSGHADHSH</sequence>
<name>A0A849HD42_9MICO</name>
<dbReference type="EMBL" id="JABEPQ010000005">
    <property type="protein sequence ID" value="NNM47810.1"/>
    <property type="molecule type" value="Genomic_DNA"/>
</dbReference>
<proteinExistence type="predicted"/>
<dbReference type="RefSeq" id="WP_171244947.1">
    <property type="nucleotide sequence ID" value="NZ_JABEPQ010000005.1"/>
</dbReference>
<evidence type="ECO:0000313" key="2">
    <source>
        <dbReference type="EMBL" id="NNM47810.1"/>
    </source>
</evidence>
<feature type="region of interest" description="Disordered" evidence="1">
    <location>
        <begin position="302"/>
        <end position="338"/>
    </location>
</feature>
<comment type="caution">
    <text evidence="2">The sequence shown here is derived from an EMBL/GenBank/DDBJ whole genome shotgun (WGS) entry which is preliminary data.</text>
</comment>
<accession>A0A849HD42</accession>
<keyword evidence="3" id="KW-1185">Reference proteome</keyword>
<reference evidence="2 3" key="1">
    <citation type="submission" date="2020-04" db="EMBL/GenBank/DDBJ databases">
        <title>Knoellia sp. isolate from air conditioner.</title>
        <authorList>
            <person name="Chea S."/>
            <person name="Kim D.-U."/>
        </authorList>
    </citation>
    <scope>NUCLEOTIDE SEQUENCE [LARGE SCALE GENOMIC DNA]</scope>
    <source>
        <strain evidence="2 3">DB2414S</strain>
    </source>
</reference>
<feature type="compositionally biased region" description="Low complexity" evidence="1">
    <location>
        <begin position="314"/>
        <end position="332"/>
    </location>
</feature>
<evidence type="ECO:0000313" key="3">
    <source>
        <dbReference type="Proteomes" id="UP000588586"/>
    </source>
</evidence>
<evidence type="ECO:0000256" key="1">
    <source>
        <dbReference type="SAM" id="MobiDB-lite"/>
    </source>
</evidence>